<keyword evidence="2 4" id="KW-0503">Monooxygenase</keyword>
<evidence type="ECO:0000313" key="4">
    <source>
        <dbReference type="EMBL" id="AII05817.1"/>
    </source>
</evidence>
<dbReference type="Proteomes" id="UP000028488">
    <property type="component" value="Chromosome"/>
</dbReference>
<dbReference type="eggNOG" id="COG0654">
    <property type="taxonomic scope" value="Bacteria"/>
</dbReference>
<dbReference type="InterPro" id="IPR050493">
    <property type="entry name" value="FAD-dep_Monooxygenase_BioMet"/>
</dbReference>
<dbReference type="GO" id="GO:0004497">
    <property type="term" value="F:monooxygenase activity"/>
    <property type="evidence" value="ECO:0007669"/>
    <property type="project" value="UniProtKB-KW"/>
</dbReference>
<dbReference type="RefSeq" id="WP_128639730.1">
    <property type="nucleotide sequence ID" value="NZ_CP008947.1"/>
</dbReference>
<organism evidence="4 5">
    <name type="scientific">Rhodococcus opacus</name>
    <name type="common">Nocardia opaca</name>
    <dbReference type="NCBI Taxonomy" id="37919"/>
    <lineage>
        <taxon>Bacteria</taxon>
        <taxon>Bacillati</taxon>
        <taxon>Actinomycetota</taxon>
        <taxon>Actinomycetes</taxon>
        <taxon>Mycobacteriales</taxon>
        <taxon>Nocardiaceae</taxon>
        <taxon>Rhodococcus</taxon>
    </lineage>
</organism>
<name>A0A076EKT2_RHOOP</name>
<proteinExistence type="predicted"/>
<protein>
    <submittedName>
        <fullName evidence="4">Salicylate 1-monooxygenase</fullName>
    </submittedName>
</protein>
<dbReference type="GO" id="GO:0071949">
    <property type="term" value="F:FAD binding"/>
    <property type="evidence" value="ECO:0007669"/>
    <property type="project" value="InterPro"/>
</dbReference>
<feature type="domain" description="FAD-binding" evidence="3">
    <location>
        <begin position="2"/>
        <end position="336"/>
    </location>
</feature>
<dbReference type="PRINTS" id="PR00420">
    <property type="entry name" value="RNGMNOXGNASE"/>
</dbReference>
<evidence type="ECO:0000259" key="3">
    <source>
        <dbReference type="Pfam" id="PF01494"/>
    </source>
</evidence>
<dbReference type="EMBL" id="CP008947">
    <property type="protein sequence ID" value="AII05817.1"/>
    <property type="molecule type" value="Genomic_DNA"/>
</dbReference>
<dbReference type="SUPFAM" id="SSF51905">
    <property type="entry name" value="FAD/NAD(P)-binding domain"/>
    <property type="match status" value="1"/>
</dbReference>
<keyword evidence="1" id="KW-0560">Oxidoreductase</keyword>
<evidence type="ECO:0000256" key="2">
    <source>
        <dbReference type="ARBA" id="ARBA00023033"/>
    </source>
</evidence>
<accession>A0A076EKT2</accession>
<dbReference type="PANTHER" id="PTHR13789:SF309">
    <property type="entry name" value="PUTATIVE (AFU_ORTHOLOGUE AFUA_6G14510)-RELATED"/>
    <property type="match status" value="1"/>
</dbReference>
<dbReference type="Gene3D" id="3.50.50.60">
    <property type="entry name" value="FAD/NAD(P)-binding domain"/>
    <property type="match status" value="1"/>
</dbReference>
<dbReference type="PANTHER" id="PTHR13789">
    <property type="entry name" value="MONOOXYGENASE"/>
    <property type="match status" value="1"/>
</dbReference>
<sequence>MEVIVAGGGVSGAATAIALRRIGSDVALYETHPDPAGQVGSFLSLASNGLRGLKTLGCLDQVQEAGFAVPTQRMWSGTGRLLAEVPRGRLSGDPLHSTTLMRGSLVEVLRECAEQAGVRIVTGRRLAGAEPAGDGIRAQFADGTSARADLLIGADGLWSATRSVLDPGAPRPAYGGLYSVSGIAAGVPAETGTFNMVFARSGAFLHIPAPDGTVWWSAQVADPRPPKLTDVGEDQWLDRLAELYRFEPRPLEIIRATTQLHRPTLMHTLAEVPVRHDERIVLVGDAAHPVGAGQGASMAIEDAVVLARALAKADSTGEGLAEYDRLRRARIGKMAEAARINRDAKTSGPLARRLRDLVMPIAFGHFYEKATTWLYTHDLGTLPAPAEQPRPAER</sequence>
<reference evidence="4 5" key="1">
    <citation type="submission" date="2014-07" db="EMBL/GenBank/DDBJ databases">
        <title>Genome Sequence of Rhodococcus opacus Strain R7, a Biodegrader of Mono- and Polycyclic Aromatic Hydrocarbons.</title>
        <authorList>
            <person name="Di Gennaro P."/>
            <person name="Zampolli J."/>
            <person name="Presti I."/>
            <person name="Cappelletti M."/>
            <person name="D'Ursi P."/>
            <person name="Orro A."/>
            <person name="Mezzelani A."/>
            <person name="Milanesi L."/>
        </authorList>
    </citation>
    <scope>NUCLEOTIDE SEQUENCE [LARGE SCALE GENOMIC DNA]</scope>
    <source>
        <strain evidence="4 5">R7</strain>
    </source>
</reference>
<evidence type="ECO:0000313" key="5">
    <source>
        <dbReference type="Proteomes" id="UP000028488"/>
    </source>
</evidence>
<dbReference type="InterPro" id="IPR036188">
    <property type="entry name" value="FAD/NAD-bd_sf"/>
</dbReference>
<dbReference type="AlphaFoldDB" id="A0A076EKT2"/>
<dbReference type="InterPro" id="IPR002938">
    <property type="entry name" value="FAD-bd"/>
</dbReference>
<dbReference type="Pfam" id="PF01494">
    <property type="entry name" value="FAD_binding_3"/>
    <property type="match status" value="1"/>
</dbReference>
<gene>
    <name evidence="4" type="ORF">EP51_14955</name>
</gene>
<evidence type="ECO:0000256" key="1">
    <source>
        <dbReference type="ARBA" id="ARBA00023002"/>
    </source>
</evidence>